<evidence type="ECO:0000313" key="2">
    <source>
        <dbReference type="Proteomes" id="UP000006054"/>
    </source>
</evidence>
<dbReference type="AlphaFoldDB" id="I4AGB5"/>
<dbReference type="InterPro" id="IPR039968">
    <property type="entry name" value="BcerS-like"/>
</dbReference>
<organism evidence="1 2">
    <name type="scientific">Bernardetia litoralis (strain ATCC 23117 / DSM 6794 / NBRC 15988 / NCIMB 1366 / Fx l1 / Sio-4)</name>
    <name type="common">Flexibacter litoralis</name>
    <dbReference type="NCBI Taxonomy" id="880071"/>
    <lineage>
        <taxon>Bacteria</taxon>
        <taxon>Pseudomonadati</taxon>
        <taxon>Bacteroidota</taxon>
        <taxon>Cytophagia</taxon>
        <taxon>Cytophagales</taxon>
        <taxon>Bernardetiaceae</taxon>
        <taxon>Bernardetia</taxon>
    </lineage>
</organism>
<dbReference type="KEGG" id="fli:Fleli_0526"/>
<dbReference type="eggNOG" id="COG0456">
    <property type="taxonomic scope" value="Bacteria"/>
</dbReference>
<dbReference type="OrthoDB" id="9806005at2"/>
<dbReference type="RefSeq" id="WP_014796460.1">
    <property type="nucleotide sequence ID" value="NC_018018.1"/>
</dbReference>
<protein>
    <recommendedName>
        <fullName evidence="3">N-acetyltransferase domain-containing protein</fullName>
    </recommendedName>
</protein>
<accession>I4AGB5</accession>
<keyword evidence="2" id="KW-1185">Reference proteome</keyword>
<dbReference type="InterPro" id="IPR016181">
    <property type="entry name" value="Acyl_CoA_acyltransferase"/>
</dbReference>
<dbReference type="HOGENOM" id="CLU_053649_0_0_10"/>
<dbReference type="SUPFAM" id="SSF55729">
    <property type="entry name" value="Acyl-CoA N-acyltransferases (Nat)"/>
    <property type="match status" value="1"/>
</dbReference>
<dbReference type="EMBL" id="CP003345">
    <property type="protein sequence ID" value="AFM03000.1"/>
    <property type="molecule type" value="Genomic_DNA"/>
</dbReference>
<dbReference type="Gene3D" id="3.40.630.30">
    <property type="match status" value="1"/>
</dbReference>
<dbReference type="PANTHER" id="PTHR41368:SF1">
    <property type="entry name" value="PROTEIN YGHO"/>
    <property type="match status" value="1"/>
</dbReference>
<proteinExistence type="predicted"/>
<sequence length="395" mass="46945">MNFIEVQTKEQKKEFNNFAVRLYKNNPYWIRPLDKDIEIVFDKTQNPLFNHNENGIKAEAIRWILQDDKGETVGRIAAFINPKTVYKDNKQPTGGAGFFESINDEKVAFALFDKAKKWLSERKMEAMDAPINFGERNQWWGVLIDGFDKPPNYQMGYHFEYYKDFFEKWGFQEYFQQLTYGREMYNLSGRLEKIANRVMQREGYSFAHINKKNLDKHAQDFREVYNASWGNHEGVAKLTVEDAKALLKQMKPILEENLVWFAYFEGKAIGFYVMLPELNQLFKHLNGKFGIIQKLQFLWHKFQKKNTTVFGVIFGVAPEFQRKGVELGMVMAYEKERKNTPNYQYNYIEFNWIGDFNTGMVKLCESLDAKKVKRHATYRYLFDRTKPFERIKEIK</sequence>
<dbReference type="Proteomes" id="UP000006054">
    <property type="component" value="Chromosome"/>
</dbReference>
<dbReference type="PANTHER" id="PTHR41368">
    <property type="entry name" value="PROTEIN YGHO"/>
    <property type="match status" value="1"/>
</dbReference>
<evidence type="ECO:0008006" key="3">
    <source>
        <dbReference type="Google" id="ProtNLM"/>
    </source>
</evidence>
<dbReference type="STRING" id="880071.Fleli_0526"/>
<name>I4AGB5_BERLS</name>
<evidence type="ECO:0000313" key="1">
    <source>
        <dbReference type="EMBL" id="AFM03000.1"/>
    </source>
</evidence>
<reference evidence="2" key="1">
    <citation type="submission" date="2012-06" db="EMBL/GenBank/DDBJ databases">
        <title>The complete genome of Flexibacter litoralis DSM 6794.</title>
        <authorList>
            <person name="Lucas S."/>
            <person name="Copeland A."/>
            <person name="Lapidus A."/>
            <person name="Glavina del Rio T."/>
            <person name="Dalin E."/>
            <person name="Tice H."/>
            <person name="Bruce D."/>
            <person name="Goodwin L."/>
            <person name="Pitluck S."/>
            <person name="Peters L."/>
            <person name="Ovchinnikova G."/>
            <person name="Lu M."/>
            <person name="Kyrpides N."/>
            <person name="Mavromatis K."/>
            <person name="Ivanova N."/>
            <person name="Brettin T."/>
            <person name="Detter J.C."/>
            <person name="Han C."/>
            <person name="Larimer F."/>
            <person name="Land M."/>
            <person name="Hauser L."/>
            <person name="Markowitz V."/>
            <person name="Cheng J.-F."/>
            <person name="Hugenholtz P."/>
            <person name="Woyke T."/>
            <person name="Wu D."/>
            <person name="Spring S."/>
            <person name="Lang E."/>
            <person name="Kopitz M."/>
            <person name="Brambilla E."/>
            <person name="Klenk H.-P."/>
            <person name="Eisen J.A."/>
        </authorList>
    </citation>
    <scope>NUCLEOTIDE SEQUENCE [LARGE SCALE GENOMIC DNA]</scope>
    <source>
        <strain evidence="2">ATCC 23117 / DSM 6794 / NBRC 15988 / NCIMB 1366 / Sio-4</strain>
    </source>
</reference>
<dbReference type="PATRIC" id="fig|880071.3.peg.499"/>
<gene>
    <name evidence="1" type="ordered locus">Fleli_0526</name>
</gene>